<dbReference type="InterPro" id="IPR018746">
    <property type="entry name" value="DUF2298"/>
</dbReference>
<keyword evidence="2" id="KW-1133">Transmembrane helix</keyword>
<feature type="transmembrane region" description="Helical" evidence="2">
    <location>
        <begin position="1068"/>
        <end position="1086"/>
    </location>
</feature>
<feature type="transmembrane region" description="Helical" evidence="2">
    <location>
        <begin position="1036"/>
        <end position="1056"/>
    </location>
</feature>
<dbReference type="Proteomes" id="UP000050501">
    <property type="component" value="Unassembled WGS sequence"/>
</dbReference>
<keyword evidence="2" id="KW-0472">Membrane</keyword>
<accession>A0A0P6YNG6</accession>
<dbReference type="STRING" id="229921.ADN01_00730"/>
<comment type="caution">
    <text evidence="3">The sequence shown here is derived from an EMBL/GenBank/DDBJ whole genome shotgun (WGS) entry which is preliminary data.</text>
</comment>
<sequence>MQPETGTTLPSEAQTAPRKTRWPAAALAAAALVLVLALGAYFRFVGMDWDGDQHLHPDERFLTMAVTAIESADAGSYFDTAASPFNPANRGFPNYVYGTLPLFLVRSVGELVQRTGYSDIHLVGRALAGLADLLVVLLVFFTALRLYRKVWLGVLAAAFSAGAVLQIQISHYFTVDPFTNLFLTACAFLAVWILTGRQPELPQTAAAEADEAETESTDSPAAPVPVPGRLRAALGDTWMFVLFGLLAGMALSSKLSAAPVVLLLPAAALLRYERTAQDENQALWGWALWLKLALAGLTALITFRVFQPYAFNGPGFFGLGVNEGWLAELRTVAAQMAGKMDFPPALQWVRRPVTFAWENMIRFGLGWPLGLLAWGSFAWMGWRICKQRQMEHVLLWGWTAGYSLWQGLSFTRAMRYQLPVYPFLAIMAAWGVFQLWQARPRRLSVRWTRLAAAALGVGVLAATWAWAFAFTRIYTRPVTRIAASEWIYENVPAAYTLEIEGSDGTRKQLAGSRLGREVSPEQGLVLAYTLPRSGTALGLAFDHVVDPLGGGQVKTLRAQICADRDCQQLLSSGMLVDTFLAEGDPRGRAFTLPLMKAAALEKGQTIFLRLDVPEGGTALRLTGGWGLNCLIPLGVSTLPLPDFVEAVEAGQDYTMTFSAAADGLVRGATLAHAVDWEGQPEEKTLRMSLLDLSSADGPVTTAEARGTFTASEDARGEAVHFTFDPPLTIREGQTFSMRLELAQGPGRIAVYGVRQIKEGDWDDGLPLALNGNSPFDYTQGLYRSELNLQLYWEDNSDKLNRMISMLDAADYIFSSSGRQWGSLVRIPERYPLTTAYFRALLGCPAERDIVWCYRVAQPGMFQSQLGFDLVYAAQSNPNLGPYQINTQFAEETFTVYDHPKVMIFRKRTDYDPDAVRKLLSAVDLSAIKSVLPREVGQYKGDLILPPELLARQRAGGTWAELFDRESLLNRYPAVGAVVWYLVVALLGWMMYPLTRAALGGLRDRGYPLTRMVGLVTLAWVVWMAGSLGVAFSRASISLALGLLLVVNLALFWGQRAAILQEIREQRKYVLMIEALALGAFLFFLLVRLGNPDLWHPGKGGEKPMDFSYFNAVLKSTIFPPYDPWFAGGYLNYYYYGYVIVGVLVKWLGIVPAVAYNLILPTLYSVLALGAFSLVWNLLRGQRWQTAGALAGAAGLQLLGNMGTVRMIWHGMMRLVAPGGTIDNSDLLQRIGWTISGFFRLLNGQGLPYGPGDWYWIPSRVYPGEPITEFPMFTFLYADLHAHLIALPVTVLALAWGLGVIQGRWQWRRDGLPAAVTAGATLFLGGLTVGALWPTNTWDMPTYLVLAALAWVYTAVRYAGGSSARRWLLGLGGAGLLVGLVVLFYQPYLRWNVQGYNAVDLWEGSRSPFWSYITHWALPLFILTFWMGWETREWMAQTPVSALQKLKKYEGWIYSLLAALFAAAALLTFVPKVQVAWLIILLGSWATALLLRKDQPDEKRAALFMMGSGLMLTLMVEVIVLVGDIGRMNTVFKFYLQAWTLLNLAAAAALIWLMPAVMERWGARLRSAFQTALGILVGAALLFPLLAGTDKIRDRMSREAPHTLDGMAYMDTSYYNDQDVEMELRQDADAIRWMQENIPGSPVIVEAHNPEYRWGTRMSIYTGLPGVVGWNWHQRQQRGVISDQWVTDRVDAVPRFYLTTERSETEEFLRKYDVRYIVVGQLEKAYYPGPGLVKFQQWDGDLWRKVFEVDDTAVYEVTLRP</sequence>
<reference evidence="3 4" key="1">
    <citation type="submission" date="2015-07" db="EMBL/GenBank/DDBJ databases">
        <title>Genome sequence of Levilinea saccharolytica DSM 16555.</title>
        <authorList>
            <person name="Hemp J."/>
            <person name="Ward L.M."/>
            <person name="Pace L.A."/>
            <person name="Fischer W.W."/>
        </authorList>
    </citation>
    <scope>NUCLEOTIDE SEQUENCE [LARGE SCALE GENOMIC DNA]</scope>
    <source>
        <strain evidence="3 4">KIBI-1</strain>
    </source>
</reference>
<dbReference type="PATRIC" id="fig|229921.5.peg.3511"/>
<feature type="transmembrane region" description="Helical" evidence="2">
    <location>
        <begin position="1132"/>
        <end position="1155"/>
    </location>
</feature>
<feature type="transmembrane region" description="Helical" evidence="2">
    <location>
        <begin position="1311"/>
        <end position="1333"/>
    </location>
</feature>
<dbReference type="OrthoDB" id="134460at2"/>
<dbReference type="RefSeq" id="WP_062418059.1">
    <property type="nucleotide sequence ID" value="NZ_DF967974.1"/>
</dbReference>
<feature type="transmembrane region" description="Helical" evidence="2">
    <location>
        <begin position="1408"/>
        <end position="1428"/>
    </location>
</feature>
<feature type="transmembrane region" description="Helical" evidence="2">
    <location>
        <begin position="1566"/>
        <end position="1586"/>
    </location>
</feature>
<feature type="transmembrane region" description="Helical" evidence="2">
    <location>
        <begin position="1366"/>
        <end position="1388"/>
    </location>
</feature>
<feature type="transmembrane region" description="Helical" evidence="2">
    <location>
        <begin position="971"/>
        <end position="991"/>
    </location>
</feature>
<feature type="region of interest" description="Disordered" evidence="1">
    <location>
        <begin position="204"/>
        <end position="224"/>
    </location>
</feature>
<protein>
    <recommendedName>
        <fullName evidence="5">Glycosyltransferase RgtA/B/C/D-like domain-containing protein</fullName>
    </recommendedName>
</protein>
<evidence type="ECO:0000313" key="4">
    <source>
        <dbReference type="Proteomes" id="UP000050501"/>
    </source>
</evidence>
<evidence type="ECO:0000256" key="2">
    <source>
        <dbReference type="SAM" id="Phobius"/>
    </source>
</evidence>
<gene>
    <name evidence="3" type="ORF">ADN01_00730</name>
</gene>
<feature type="transmembrane region" description="Helical" evidence="2">
    <location>
        <begin position="393"/>
        <end position="414"/>
    </location>
</feature>
<keyword evidence="4" id="KW-1185">Reference proteome</keyword>
<feature type="transmembrane region" description="Helical" evidence="2">
    <location>
        <begin position="282"/>
        <end position="306"/>
    </location>
</feature>
<feature type="transmembrane region" description="Helical" evidence="2">
    <location>
        <begin position="1339"/>
        <end position="1359"/>
    </location>
</feature>
<proteinExistence type="predicted"/>
<dbReference type="EMBL" id="LGCM01000002">
    <property type="protein sequence ID" value="KPL91837.1"/>
    <property type="molecule type" value="Genomic_DNA"/>
</dbReference>
<evidence type="ECO:0000313" key="3">
    <source>
        <dbReference type="EMBL" id="KPL91837.1"/>
    </source>
</evidence>
<feature type="transmembrane region" description="Helical" evidence="2">
    <location>
        <begin position="22"/>
        <end position="42"/>
    </location>
</feature>
<evidence type="ECO:0000256" key="1">
    <source>
        <dbReference type="SAM" id="MobiDB-lite"/>
    </source>
</evidence>
<organism evidence="3 4">
    <name type="scientific">Levilinea saccharolytica</name>
    <dbReference type="NCBI Taxonomy" id="229921"/>
    <lineage>
        <taxon>Bacteria</taxon>
        <taxon>Bacillati</taxon>
        <taxon>Chloroflexota</taxon>
        <taxon>Anaerolineae</taxon>
        <taxon>Anaerolineales</taxon>
        <taxon>Anaerolineaceae</taxon>
        <taxon>Levilinea</taxon>
    </lineage>
</organism>
<feature type="transmembrane region" description="Helical" evidence="2">
    <location>
        <begin position="122"/>
        <end position="144"/>
    </location>
</feature>
<feature type="transmembrane region" description="Helical" evidence="2">
    <location>
        <begin position="1533"/>
        <end position="1554"/>
    </location>
</feature>
<keyword evidence="2" id="KW-0812">Transmembrane</keyword>
<evidence type="ECO:0008006" key="5">
    <source>
        <dbReference type="Google" id="ProtNLM"/>
    </source>
</evidence>
<feature type="transmembrane region" description="Helical" evidence="2">
    <location>
        <begin position="420"/>
        <end position="438"/>
    </location>
</feature>
<feature type="transmembrane region" description="Helical" evidence="2">
    <location>
        <begin position="1279"/>
        <end position="1299"/>
    </location>
</feature>
<feature type="transmembrane region" description="Helical" evidence="2">
    <location>
        <begin position="1448"/>
        <end position="1468"/>
    </location>
</feature>
<dbReference type="PANTHER" id="PTHR10790">
    <property type="entry name" value="TPR-DOMAIN CONTAINING PROTEIN"/>
    <property type="match status" value="1"/>
</dbReference>
<feature type="transmembrane region" description="Helical" evidence="2">
    <location>
        <begin position="1502"/>
        <end position="1521"/>
    </location>
</feature>
<feature type="transmembrane region" description="Helical" evidence="2">
    <location>
        <begin position="450"/>
        <end position="470"/>
    </location>
</feature>
<dbReference type="PANTHER" id="PTHR10790:SF51">
    <property type="entry name" value="TETRATRICOPEPTIDE REPEAT PROTEIN"/>
    <property type="match status" value="1"/>
</dbReference>
<dbReference type="NCBIfam" id="TIGR03662">
    <property type="entry name" value="Chlor_Arch_YYY"/>
    <property type="match status" value="1"/>
</dbReference>
<feature type="transmembrane region" description="Helical" evidence="2">
    <location>
        <begin position="360"/>
        <end position="381"/>
    </location>
</feature>
<feature type="transmembrane region" description="Helical" evidence="2">
    <location>
        <begin position="1011"/>
        <end position="1030"/>
    </location>
</feature>
<feature type="transmembrane region" description="Helical" evidence="2">
    <location>
        <begin position="150"/>
        <end position="169"/>
    </location>
</feature>
<feature type="transmembrane region" description="Helical" evidence="2">
    <location>
        <begin position="237"/>
        <end position="270"/>
    </location>
</feature>
<name>A0A0P6YNG6_9CHLR</name>
<feature type="transmembrane region" description="Helical" evidence="2">
    <location>
        <begin position="1161"/>
        <end position="1178"/>
    </location>
</feature>
<dbReference type="Pfam" id="PF10060">
    <property type="entry name" value="DUF2298"/>
    <property type="match status" value="1"/>
</dbReference>